<dbReference type="Gene3D" id="3.20.20.30">
    <property type="entry name" value="Luciferase-like domain"/>
    <property type="match status" value="1"/>
</dbReference>
<evidence type="ECO:0000256" key="1">
    <source>
        <dbReference type="ARBA" id="ARBA00023002"/>
    </source>
</evidence>
<dbReference type="GO" id="GO:0016705">
    <property type="term" value="F:oxidoreductase activity, acting on paired donors, with incorporation or reduction of molecular oxygen"/>
    <property type="evidence" value="ECO:0007669"/>
    <property type="project" value="InterPro"/>
</dbReference>
<dbReference type="Proteomes" id="UP000680132">
    <property type="component" value="Unassembled WGS sequence"/>
</dbReference>
<dbReference type="InterPro" id="IPR036661">
    <property type="entry name" value="Luciferase-like_sf"/>
</dbReference>
<dbReference type="RefSeq" id="WP_208503483.1">
    <property type="nucleotide sequence ID" value="NZ_JAGFOA010000004.1"/>
</dbReference>
<reference evidence="3" key="1">
    <citation type="submission" date="2021-03" db="EMBL/GenBank/DDBJ databases">
        <title>Microbacterium sp. nov., a novel actinobacterium isolated from cow dung.</title>
        <authorList>
            <person name="Zhang L."/>
        </authorList>
    </citation>
    <scope>NUCLEOTIDE SEQUENCE</scope>
    <source>
        <strain evidence="3">NEAU-LLB</strain>
    </source>
</reference>
<organism evidence="3 4">
    <name type="scientific">Microbacterium stercoris</name>
    <dbReference type="NCBI Taxonomy" id="2820289"/>
    <lineage>
        <taxon>Bacteria</taxon>
        <taxon>Bacillati</taxon>
        <taxon>Actinomycetota</taxon>
        <taxon>Actinomycetes</taxon>
        <taxon>Micrococcales</taxon>
        <taxon>Microbacteriaceae</taxon>
        <taxon>Microbacterium</taxon>
    </lineage>
</organism>
<dbReference type="AlphaFoldDB" id="A0A939QLH7"/>
<comment type="caution">
    <text evidence="3">The sequence shown here is derived from an EMBL/GenBank/DDBJ whole genome shotgun (WGS) entry which is preliminary data.</text>
</comment>
<evidence type="ECO:0000313" key="3">
    <source>
        <dbReference type="EMBL" id="MBO3663897.1"/>
    </source>
</evidence>
<dbReference type="EMBL" id="JAGFOA010000004">
    <property type="protein sequence ID" value="MBO3663897.1"/>
    <property type="molecule type" value="Genomic_DNA"/>
</dbReference>
<dbReference type="PANTHER" id="PTHR43244:SF1">
    <property type="entry name" value="5,10-METHYLENETETRAHYDROMETHANOPTERIN REDUCTASE"/>
    <property type="match status" value="1"/>
</dbReference>
<keyword evidence="4" id="KW-1185">Reference proteome</keyword>
<evidence type="ECO:0000313" key="4">
    <source>
        <dbReference type="Proteomes" id="UP000680132"/>
    </source>
</evidence>
<dbReference type="Pfam" id="PF00296">
    <property type="entry name" value="Bac_luciferase"/>
    <property type="match status" value="1"/>
</dbReference>
<evidence type="ECO:0000259" key="2">
    <source>
        <dbReference type="Pfam" id="PF00296"/>
    </source>
</evidence>
<dbReference type="InterPro" id="IPR011251">
    <property type="entry name" value="Luciferase-like_dom"/>
</dbReference>
<keyword evidence="1" id="KW-0560">Oxidoreductase</keyword>
<feature type="domain" description="Luciferase-like" evidence="2">
    <location>
        <begin position="9"/>
        <end position="301"/>
    </location>
</feature>
<proteinExistence type="predicted"/>
<dbReference type="SUPFAM" id="SSF51679">
    <property type="entry name" value="Bacterial luciferase-like"/>
    <property type="match status" value="1"/>
</dbReference>
<protein>
    <submittedName>
        <fullName evidence="3">LLM class flavin-dependent oxidoreductase</fullName>
    </submittedName>
</protein>
<dbReference type="CDD" id="cd01097">
    <property type="entry name" value="Tetrahydromethanopterin_reductase"/>
    <property type="match status" value="1"/>
</dbReference>
<dbReference type="InterPro" id="IPR050564">
    <property type="entry name" value="F420-G6PD/mer"/>
</dbReference>
<dbReference type="PANTHER" id="PTHR43244">
    <property type="match status" value="1"/>
</dbReference>
<gene>
    <name evidence="3" type="ORF">J5V96_10275</name>
</gene>
<name>A0A939QLH7_9MICO</name>
<accession>A0A939QLH7</accession>
<sequence>MTSPSPRRVGVMLPRDLPLDELTEFARRSERLGFDEVWVVEDLGFRGGIAQAAVVLAATSEITVGIGILPAGARNVVFAAMEITTLARLFPGRLTVGIGHGMPDWMAQAGAWPKSPLTLLKEYTVALRALLRGDDPPAGGRYVDVSGVRLEERPTELPPVVLGVRGPRSLAAAGAVSDGVVLAEPSAPGYIVDSLRRVTAERTAQTDPLVITYDVAAVADDPSVAFDRVRPGLAWIGEPDWRVHIAPLDFADELAALRAECTSPAEFGTRLPDAWVAELALAGTPGQVRTRIASRHEAGATTVVLAPVGADRLGALDDLARVLR</sequence>